<feature type="compositionally biased region" description="Acidic residues" evidence="10">
    <location>
        <begin position="55"/>
        <end position="66"/>
    </location>
</feature>
<dbReference type="InterPro" id="IPR047857">
    <property type="entry name" value="Snurportin1_C"/>
</dbReference>
<evidence type="ECO:0000256" key="4">
    <source>
        <dbReference type="ARBA" id="ARBA00007540"/>
    </source>
</evidence>
<evidence type="ECO:0000256" key="7">
    <source>
        <dbReference type="ARBA" id="ARBA00022490"/>
    </source>
</evidence>
<evidence type="ECO:0000256" key="10">
    <source>
        <dbReference type="SAM" id="MobiDB-lite"/>
    </source>
</evidence>
<feature type="domain" description="Snurportin-1 m3G cap-binding" evidence="11">
    <location>
        <begin position="95"/>
        <end position="271"/>
    </location>
</feature>
<proteinExistence type="inferred from homology"/>
<dbReference type="Gene3D" id="3.30.470.30">
    <property type="entry name" value="DNA ligase/mRNA capping enzyme"/>
    <property type="match status" value="1"/>
</dbReference>
<keyword evidence="7" id="KW-0963">Cytoplasm</keyword>
<dbReference type="CDD" id="cd09232">
    <property type="entry name" value="Snurportin-1_C"/>
    <property type="match status" value="1"/>
</dbReference>
<comment type="subcellular location">
    <subcellularLocation>
        <location evidence="3">Cytoplasm</location>
    </subcellularLocation>
    <subcellularLocation>
        <location evidence="2">Nucleus</location>
    </subcellularLocation>
</comment>
<dbReference type="AlphaFoldDB" id="A0AAV7ECZ5"/>
<dbReference type="SUPFAM" id="SSF56091">
    <property type="entry name" value="DNA ligase/mRNA capping enzyme, catalytic domain"/>
    <property type="match status" value="1"/>
</dbReference>
<organism evidence="12 13">
    <name type="scientific">Aristolochia fimbriata</name>
    <name type="common">White veined hardy Dutchman's pipe vine</name>
    <dbReference type="NCBI Taxonomy" id="158543"/>
    <lineage>
        <taxon>Eukaryota</taxon>
        <taxon>Viridiplantae</taxon>
        <taxon>Streptophyta</taxon>
        <taxon>Embryophyta</taxon>
        <taxon>Tracheophyta</taxon>
        <taxon>Spermatophyta</taxon>
        <taxon>Magnoliopsida</taxon>
        <taxon>Magnoliidae</taxon>
        <taxon>Piperales</taxon>
        <taxon>Aristolochiaceae</taxon>
        <taxon>Aristolochia</taxon>
    </lineage>
</organism>
<dbReference type="PANTHER" id="PTHR13403:SF6">
    <property type="entry name" value="SNURPORTIN-1"/>
    <property type="match status" value="1"/>
</dbReference>
<reference evidence="12 13" key="1">
    <citation type="submission" date="2021-07" db="EMBL/GenBank/DDBJ databases">
        <title>The Aristolochia fimbriata genome: insights into angiosperm evolution, floral development and chemical biosynthesis.</title>
        <authorList>
            <person name="Jiao Y."/>
        </authorList>
    </citation>
    <scope>NUCLEOTIDE SEQUENCE [LARGE SCALE GENOMIC DNA]</scope>
    <source>
        <strain evidence="12">IBCAS-2021</strain>
        <tissue evidence="12">Leaf</tissue>
    </source>
</reference>
<keyword evidence="9" id="KW-0539">Nucleus</keyword>
<evidence type="ECO:0000256" key="9">
    <source>
        <dbReference type="ARBA" id="ARBA00023242"/>
    </source>
</evidence>
<gene>
    <name evidence="12" type="ORF">H6P81_012103</name>
</gene>
<evidence type="ECO:0000256" key="5">
    <source>
        <dbReference type="ARBA" id="ARBA00016034"/>
    </source>
</evidence>
<sequence>MAPTEVRRPFKRPAISDQQKRRDLALLRQAQSRRDAQHHARALASSVISLPSQADEPEPEVEEVEDSSPSSSRDFNVVDASKLRGHEARRWFSRQLMLPEWMIDIPPRLSHDWYVFTRPAGKRCFVVSSNGTTVSRLRNGSILHYFPSALPNGARTKDIAGPAHNFSTLDCIFHEPDQTYYVIDMVCWRSYSLYDCSAEFRFFWLNSKLSETGACNPPSLYHKYRFSVVPIYECDQKGLQAAYSGPVPYAKDGLLFYNKHAQYQTGNTPLALVWKDENCSQYVLDTDSLGQIPAQQQVVLELQADGNLTTSDDPPLVFGCLDKDFIQKAGLQPGHLLRFAIHDEGLKITDGKFEKADMQYIGKSNRARAFAYSYSKILFQYTARHSPLKFEELTASVLSSHDPKDEIADVEMVG</sequence>
<dbReference type="EMBL" id="JAINDJ010000005">
    <property type="protein sequence ID" value="KAG9445975.1"/>
    <property type="molecule type" value="Genomic_DNA"/>
</dbReference>
<evidence type="ECO:0000256" key="8">
    <source>
        <dbReference type="ARBA" id="ARBA00022884"/>
    </source>
</evidence>
<evidence type="ECO:0000256" key="1">
    <source>
        <dbReference type="ARBA" id="ARBA00003975"/>
    </source>
</evidence>
<evidence type="ECO:0000259" key="11">
    <source>
        <dbReference type="Pfam" id="PF21974"/>
    </source>
</evidence>
<evidence type="ECO:0000313" key="13">
    <source>
        <dbReference type="Proteomes" id="UP000825729"/>
    </source>
</evidence>
<comment type="caution">
    <text evidence="12">The sequence shown here is derived from an EMBL/GenBank/DDBJ whole genome shotgun (WGS) entry which is preliminary data.</text>
</comment>
<dbReference type="GO" id="GO:0061015">
    <property type="term" value="P:snRNA import into nucleus"/>
    <property type="evidence" value="ECO:0007669"/>
    <property type="project" value="InterPro"/>
</dbReference>
<evidence type="ECO:0000256" key="3">
    <source>
        <dbReference type="ARBA" id="ARBA00004496"/>
    </source>
</evidence>
<dbReference type="GO" id="GO:0003723">
    <property type="term" value="F:RNA binding"/>
    <property type="evidence" value="ECO:0007669"/>
    <property type="project" value="UniProtKB-KW"/>
</dbReference>
<keyword evidence="6" id="KW-0813">Transport</keyword>
<comment type="function">
    <text evidence="1">Functions as an U snRNP-specific nuclear import adapter. Involved in the trimethylguanosine (m3G)-cap-dependent nuclear import of U snRNPs. Binds specifically to the terminal m3G-cap U snRNAs.</text>
</comment>
<name>A0AAV7ECZ5_ARIFI</name>
<evidence type="ECO:0000313" key="12">
    <source>
        <dbReference type="EMBL" id="KAG9445975.1"/>
    </source>
</evidence>
<dbReference type="Proteomes" id="UP000825729">
    <property type="component" value="Unassembled WGS sequence"/>
</dbReference>
<evidence type="ECO:0000256" key="6">
    <source>
        <dbReference type="ARBA" id="ARBA00022448"/>
    </source>
</evidence>
<evidence type="ECO:0000256" key="2">
    <source>
        <dbReference type="ARBA" id="ARBA00004123"/>
    </source>
</evidence>
<protein>
    <recommendedName>
        <fullName evidence="5">Snurportin-1</fullName>
    </recommendedName>
</protein>
<feature type="region of interest" description="Disordered" evidence="10">
    <location>
        <begin position="1"/>
        <end position="75"/>
    </location>
</feature>
<keyword evidence="13" id="KW-1185">Reference proteome</keyword>
<keyword evidence="8" id="KW-0694">RNA-binding</keyword>
<dbReference type="GO" id="GO:0005634">
    <property type="term" value="C:nucleus"/>
    <property type="evidence" value="ECO:0007669"/>
    <property type="project" value="UniProtKB-SubCell"/>
</dbReference>
<dbReference type="PANTHER" id="PTHR13403">
    <property type="entry name" value="SNURPORTIN1 RNUT1 PROTEIN RNA, U TRANSPORTER 1"/>
    <property type="match status" value="1"/>
</dbReference>
<comment type="similarity">
    <text evidence="4">Belongs to the snurportin family.</text>
</comment>
<accession>A0AAV7ECZ5</accession>
<dbReference type="GO" id="GO:0005737">
    <property type="term" value="C:cytoplasm"/>
    <property type="evidence" value="ECO:0007669"/>
    <property type="project" value="UniProtKB-SubCell"/>
</dbReference>
<dbReference type="Pfam" id="PF21974">
    <property type="entry name" value="SPN1_m3Gcap_bd"/>
    <property type="match status" value="1"/>
</dbReference>
<dbReference type="InterPro" id="IPR017336">
    <property type="entry name" value="Snurportin-1"/>
</dbReference>